<feature type="compositionally biased region" description="Basic residues" evidence="6">
    <location>
        <begin position="451"/>
        <end position="463"/>
    </location>
</feature>
<dbReference type="Pfam" id="PF04855">
    <property type="entry name" value="SNF5"/>
    <property type="match status" value="1"/>
</dbReference>
<feature type="compositionally biased region" description="Low complexity" evidence="6">
    <location>
        <begin position="26"/>
        <end position="41"/>
    </location>
</feature>
<evidence type="ECO:0000256" key="6">
    <source>
        <dbReference type="SAM" id="MobiDB-lite"/>
    </source>
</evidence>
<evidence type="ECO:0000256" key="5">
    <source>
        <dbReference type="ARBA" id="ARBA00023242"/>
    </source>
</evidence>
<dbReference type="Proteomes" id="UP000014254">
    <property type="component" value="Unassembled WGS sequence"/>
</dbReference>
<gene>
    <name evidence="7" type="ORF">HMPREF1544_11105</name>
</gene>
<dbReference type="VEuPathDB" id="FungiDB:HMPREF1544_11105"/>
<dbReference type="GO" id="GO:0000228">
    <property type="term" value="C:nuclear chromosome"/>
    <property type="evidence" value="ECO:0007669"/>
    <property type="project" value="InterPro"/>
</dbReference>
<feature type="region of interest" description="Disordered" evidence="6">
    <location>
        <begin position="447"/>
        <end position="486"/>
    </location>
</feature>
<accession>S2IXZ7</accession>
<keyword evidence="4" id="KW-0804">Transcription</keyword>
<keyword evidence="8" id="KW-1185">Reference proteome</keyword>
<dbReference type="FunCoup" id="S2IXZ7">
    <property type="interactions" value="216"/>
</dbReference>
<keyword evidence="3" id="KW-0805">Transcription regulation</keyword>
<feature type="region of interest" description="Disordered" evidence="6">
    <location>
        <begin position="85"/>
        <end position="109"/>
    </location>
</feature>
<feature type="region of interest" description="Disordered" evidence="6">
    <location>
        <begin position="194"/>
        <end position="215"/>
    </location>
</feature>
<keyword evidence="5" id="KW-0539">Nucleus</keyword>
<dbReference type="STRING" id="1220926.S2IXZ7"/>
<evidence type="ECO:0000256" key="3">
    <source>
        <dbReference type="ARBA" id="ARBA00023015"/>
    </source>
</evidence>
<sequence>MQSNLNNLQFQQMQILQQQQRLANMMQQKQRGFPQQLQQQQPWEESSQFNKQQQLLLQQQQQQLQQQQARAAQKDMNMMRPQVIPQPNLIPSKQPVQPSLQQPVVPSVSSPVIPTPPENAISVKTEAQQKNLMQYQRRDDVYQETLNLQHKRHIELAQSKKKSIEIASMERRTRMQHGAAVAFGPGYRGYGNGRTGMSSRIRFPRDNKRRSRTAKRDRFRFPLDALKEQSVKEEVLVPIRIELEHEGYKLRDTFTWNLNESLVTPEQFAEVMCEDLRLPITVFSDQIARSIREQIDDYNLNASTHPEQADKEEIEVNHDKQGVELRTLIKLDITVGNWELVDQFEWDIGYPRNSPEEFAHKLATDLGLSGEFKTAIAHSIREQIHVYIKSLLLVGYEFNNTSIIDDEIRNSFLPHLRNIIRESSSIERFTPSMIELSDAAVAKAEKDRMREARRKRRGTRARRGIILPDREPQKTHRTGFAVAPESELTDEQFLQNQLNDPQSNKRSAALKARMNIAAEAANVGDDLIEEAPTQHHHHHQQQQQMQGSISFANTIKMNDFQRQVMKQNQMNAWQQQQFR</sequence>
<dbReference type="OrthoDB" id="515064at2759"/>
<evidence type="ECO:0000313" key="7">
    <source>
        <dbReference type="EMBL" id="EPB82144.1"/>
    </source>
</evidence>
<dbReference type="InParanoid" id="S2IXZ7"/>
<dbReference type="EMBL" id="KE124128">
    <property type="protein sequence ID" value="EPB82144.1"/>
    <property type="molecule type" value="Genomic_DNA"/>
</dbReference>
<protein>
    <recommendedName>
        <fullName evidence="9">SNF5-domain-containing protein</fullName>
    </recommendedName>
</protein>
<evidence type="ECO:0008006" key="9">
    <source>
        <dbReference type="Google" id="ProtNLM"/>
    </source>
</evidence>
<feature type="region of interest" description="Disordered" evidence="6">
    <location>
        <begin position="26"/>
        <end position="45"/>
    </location>
</feature>
<feature type="compositionally biased region" description="Low complexity" evidence="6">
    <location>
        <begin position="91"/>
        <end position="109"/>
    </location>
</feature>
<evidence type="ECO:0000256" key="4">
    <source>
        <dbReference type="ARBA" id="ARBA00023163"/>
    </source>
</evidence>
<dbReference type="PANTHER" id="PTHR10019">
    <property type="entry name" value="SNF5"/>
    <property type="match status" value="1"/>
</dbReference>
<comment type="subcellular location">
    <subcellularLocation>
        <location evidence="1">Nucleus</location>
    </subcellularLocation>
</comment>
<dbReference type="eggNOG" id="KOG1649">
    <property type="taxonomic scope" value="Eukaryota"/>
</dbReference>
<dbReference type="GO" id="GO:0006338">
    <property type="term" value="P:chromatin remodeling"/>
    <property type="evidence" value="ECO:0007669"/>
    <property type="project" value="InterPro"/>
</dbReference>
<evidence type="ECO:0000256" key="1">
    <source>
        <dbReference type="ARBA" id="ARBA00004123"/>
    </source>
</evidence>
<dbReference type="AlphaFoldDB" id="S2IXZ7"/>
<evidence type="ECO:0000313" key="8">
    <source>
        <dbReference type="Proteomes" id="UP000014254"/>
    </source>
</evidence>
<name>S2IXZ7_MUCC1</name>
<dbReference type="InterPro" id="IPR006939">
    <property type="entry name" value="SNF5"/>
</dbReference>
<comment type="similarity">
    <text evidence="2">Belongs to the SNF5 family.</text>
</comment>
<evidence type="ECO:0000256" key="2">
    <source>
        <dbReference type="ARBA" id="ARBA00010239"/>
    </source>
</evidence>
<dbReference type="OMA" id="HEFNDSP"/>
<reference evidence="8" key="1">
    <citation type="submission" date="2013-05" db="EMBL/GenBank/DDBJ databases">
        <title>The Genome sequence of Mucor circinelloides f. circinelloides 1006PhL.</title>
        <authorList>
            <consortium name="The Broad Institute Genomics Platform"/>
            <person name="Cuomo C."/>
            <person name="Earl A."/>
            <person name="Findley K."/>
            <person name="Lee S.C."/>
            <person name="Walker B."/>
            <person name="Young S."/>
            <person name="Zeng Q."/>
            <person name="Gargeya S."/>
            <person name="Fitzgerald M."/>
            <person name="Haas B."/>
            <person name="Abouelleil A."/>
            <person name="Allen A.W."/>
            <person name="Alvarado L."/>
            <person name="Arachchi H.M."/>
            <person name="Berlin A.M."/>
            <person name="Chapman S.B."/>
            <person name="Gainer-Dewar J."/>
            <person name="Goldberg J."/>
            <person name="Griggs A."/>
            <person name="Gujja S."/>
            <person name="Hansen M."/>
            <person name="Howarth C."/>
            <person name="Imamovic A."/>
            <person name="Ireland A."/>
            <person name="Larimer J."/>
            <person name="McCowan C."/>
            <person name="Murphy C."/>
            <person name="Pearson M."/>
            <person name="Poon T.W."/>
            <person name="Priest M."/>
            <person name="Roberts A."/>
            <person name="Saif S."/>
            <person name="Shea T."/>
            <person name="Sisk P."/>
            <person name="Sykes S."/>
            <person name="Wortman J."/>
            <person name="Nusbaum C."/>
            <person name="Birren B."/>
        </authorList>
    </citation>
    <scope>NUCLEOTIDE SEQUENCE [LARGE SCALE GENOMIC DNA]</scope>
    <source>
        <strain evidence="8">1006PhL</strain>
    </source>
</reference>
<organism evidence="7 8">
    <name type="scientific">Mucor circinelloides f. circinelloides (strain 1006PhL)</name>
    <name type="common">Mucormycosis agent</name>
    <name type="synonym">Calyptromyces circinelloides</name>
    <dbReference type="NCBI Taxonomy" id="1220926"/>
    <lineage>
        <taxon>Eukaryota</taxon>
        <taxon>Fungi</taxon>
        <taxon>Fungi incertae sedis</taxon>
        <taxon>Mucoromycota</taxon>
        <taxon>Mucoromycotina</taxon>
        <taxon>Mucoromycetes</taxon>
        <taxon>Mucorales</taxon>
        <taxon>Mucorineae</taxon>
        <taxon>Mucoraceae</taxon>
        <taxon>Mucor</taxon>
    </lineage>
</organism>
<proteinExistence type="inferred from homology"/>